<evidence type="ECO:0008006" key="9">
    <source>
        <dbReference type="Google" id="ProtNLM"/>
    </source>
</evidence>
<evidence type="ECO:0000256" key="5">
    <source>
        <dbReference type="SAM" id="MobiDB-lite"/>
    </source>
</evidence>
<feature type="region of interest" description="Disordered" evidence="5">
    <location>
        <begin position="325"/>
        <end position="357"/>
    </location>
</feature>
<gene>
    <name evidence="7" type="ORF">CALVIDRAFT_600637</name>
</gene>
<dbReference type="STRING" id="1330018.A0A167JKP9"/>
<evidence type="ECO:0000256" key="3">
    <source>
        <dbReference type="ARBA" id="ARBA00022989"/>
    </source>
</evidence>
<keyword evidence="4 6" id="KW-0472">Membrane</keyword>
<sequence>MSSSSGLPPGYAPGSWWYYAPNKGAPIVFAILFAGSGLWHFYQCMRFHSWKATGFLPWAAILFVAGFVLRAIGAWHYDNLPLFISSTVMLLCAPPIYEAANFFTLGRILYYVPYHAPMHPGRVVTTFAALQIIVEAFNGNGGSRAANTSLTLAQQQVGQALLKTALILQLFAMACFVLLAATFEMRCRKAGLLPNNLRNVLRVLYLSCLLITTRTVYRTVEYFQDTGINYTDPSTFPPIFEHEWFFWVFEAMLMGSNTWLLNICHPSRFLPHNLKVYLAPDGVTEIEGQGFIDQRNFFLTIVDPFDIWGLITKREKNNNIWEQRAREEANAHGAEMGTLDKDERTSKADSAAPLRKA</sequence>
<organism evidence="7 8">
    <name type="scientific">Calocera viscosa (strain TUFC12733)</name>
    <dbReference type="NCBI Taxonomy" id="1330018"/>
    <lineage>
        <taxon>Eukaryota</taxon>
        <taxon>Fungi</taxon>
        <taxon>Dikarya</taxon>
        <taxon>Basidiomycota</taxon>
        <taxon>Agaricomycotina</taxon>
        <taxon>Dacrymycetes</taxon>
        <taxon>Dacrymycetales</taxon>
        <taxon>Dacrymycetaceae</taxon>
        <taxon>Calocera</taxon>
    </lineage>
</organism>
<dbReference type="GO" id="GO:0016020">
    <property type="term" value="C:membrane"/>
    <property type="evidence" value="ECO:0007669"/>
    <property type="project" value="UniProtKB-SubCell"/>
</dbReference>
<feature type="compositionally biased region" description="Basic and acidic residues" evidence="5">
    <location>
        <begin position="338"/>
        <end position="347"/>
    </location>
</feature>
<dbReference type="PANTHER" id="PTHR31465:SF13">
    <property type="entry name" value="RTA1 DOMAIN PROTEIN-RELATED"/>
    <property type="match status" value="1"/>
</dbReference>
<reference evidence="7 8" key="1">
    <citation type="journal article" date="2016" name="Mol. Biol. Evol.">
        <title>Comparative Genomics of Early-Diverging Mushroom-Forming Fungi Provides Insights into the Origins of Lignocellulose Decay Capabilities.</title>
        <authorList>
            <person name="Nagy L.G."/>
            <person name="Riley R."/>
            <person name="Tritt A."/>
            <person name="Adam C."/>
            <person name="Daum C."/>
            <person name="Floudas D."/>
            <person name="Sun H."/>
            <person name="Yadav J.S."/>
            <person name="Pangilinan J."/>
            <person name="Larsson K.H."/>
            <person name="Matsuura K."/>
            <person name="Barry K."/>
            <person name="Labutti K."/>
            <person name="Kuo R."/>
            <person name="Ohm R.A."/>
            <person name="Bhattacharya S.S."/>
            <person name="Shirouzu T."/>
            <person name="Yoshinaga Y."/>
            <person name="Martin F.M."/>
            <person name="Grigoriev I.V."/>
            <person name="Hibbett D.S."/>
        </authorList>
    </citation>
    <scope>NUCLEOTIDE SEQUENCE [LARGE SCALE GENOMIC DNA]</scope>
    <source>
        <strain evidence="7 8">TUFC12733</strain>
    </source>
</reference>
<keyword evidence="8" id="KW-1185">Reference proteome</keyword>
<dbReference type="OrthoDB" id="3358017at2759"/>
<evidence type="ECO:0000256" key="1">
    <source>
        <dbReference type="ARBA" id="ARBA00004141"/>
    </source>
</evidence>
<comment type="subcellular location">
    <subcellularLocation>
        <location evidence="1">Membrane</location>
        <topology evidence="1">Multi-pass membrane protein</topology>
    </subcellularLocation>
</comment>
<evidence type="ECO:0000256" key="4">
    <source>
        <dbReference type="ARBA" id="ARBA00023136"/>
    </source>
</evidence>
<dbReference type="Pfam" id="PF04479">
    <property type="entry name" value="RTA1"/>
    <property type="match status" value="1"/>
</dbReference>
<evidence type="ECO:0000313" key="7">
    <source>
        <dbReference type="EMBL" id="KZO93682.1"/>
    </source>
</evidence>
<dbReference type="Proteomes" id="UP000076738">
    <property type="component" value="Unassembled WGS sequence"/>
</dbReference>
<feature type="transmembrane region" description="Helical" evidence="6">
    <location>
        <begin position="24"/>
        <end position="42"/>
    </location>
</feature>
<evidence type="ECO:0000256" key="2">
    <source>
        <dbReference type="ARBA" id="ARBA00022692"/>
    </source>
</evidence>
<feature type="transmembrane region" description="Helical" evidence="6">
    <location>
        <begin position="160"/>
        <end position="179"/>
    </location>
</feature>
<evidence type="ECO:0000256" key="6">
    <source>
        <dbReference type="SAM" id="Phobius"/>
    </source>
</evidence>
<name>A0A167JKP9_CALVF</name>
<keyword evidence="3 6" id="KW-1133">Transmembrane helix</keyword>
<dbReference type="PANTHER" id="PTHR31465">
    <property type="entry name" value="PROTEIN RTA1-RELATED"/>
    <property type="match status" value="1"/>
</dbReference>
<proteinExistence type="predicted"/>
<dbReference type="AlphaFoldDB" id="A0A167JKP9"/>
<protein>
    <recommendedName>
        <fullName evidence="9">RTA1 domain protein</fullName>
    </recommendedName>
</protein>
<evidence type="ECO:0000313" key="8">
    <source>
        <dbReference type="Proteomes" id="UP000076738"/>
    </source>
</evidence>
<dbReference type="EMBL" id="KV417300">
    <property type="protein sequence ID" value="KZO93682.1"/>
    <property type="molecule type" value="Genomic_DNA"/>
</dbReference>
<accession>A0A167JKP9</accession>
<dbReference type="InterPro" id="IPR007568">
    <property type="entry name" value="RTA1"/>
</dbReference>
<feature type="transmembrane region" description="Helical" evidence="6">
    <location>
        <begin position="54"/>
        <end position="77"/>
    </location>
</feature>
<keyword evidence="2 6" id="KW-0812">Transmembrane</keyword>